<reference evidence="1" key="1">
    <citation type="submission" date="2024-03" db="EMBL/GenBank/DDBJ databases">
        <title>Novel Streptomyces species of biotechnological and ecological value are a feature of Machair soil.</title>
        <authorList>
            <person name="Prole J.R."/>
            <person name="Goodfellow M."/>
            <person name="Allenby N."/>
            <person name="Ward A.C."/>
        </authorList>
    </citation>
    <scope>NUCLEOTIDE SEQUENCE</scope>
    <source>
        <strain evidence="1">MS2.AVA.5</strain>
    </source>
</reference>
<accession>A0ACC6Q413</accession>
<comment type="caution">
    <text evidence="1">The sequence shown here is derived from an EMBL/GenBank/DDBJ whole genome shotgun (WGS) entry which is preliminary data.</text>
</comment>
<evidence type="ECO:0000313" key="1">
    <source>
        <dbReference type="EMBL" id="MEJ8638334.1"/>
    </source>
</evidence>
<proteinExistence type="predicted"/>
<keyword evidence="2" id="KW-1185">Reference proteome</keyword>
<dbReference type="EMBL" id="JBBKAJ010000022">
    <property type="protein sequence ID" value="MEJ8638334.1"/>
    <property type="molecule type" value="Genomic_DNA"/>
</dbReference>
<dbReference type="Proteomes" id="UP001377168">
    <property type="component" value="Unassembled WGS sequence"/>
</dbReference>
<evidence type="ECO:0000313" key="2">
    <source>
        <dbReference type="Proteomes" id="UP001377168"/>
    </source>
</evidence>
<organism evidence="1 2">
    <name type="scientific">Streptomyces achmelvichensis</name>
    <dbReference type="NCBI Taxonomy" id="3134111"/>
    <lineage>
        <taxon>Bacteria</taxon>
        <taxon>Bacillati</taxon>
        <taxon>Actinomycetota</taxon>
        <taxon>Actinomycetes</taxon>
        <taxon>Kitasatosporales</taxon>
        <taxon>Streptomycetaceae</taxon>
        <taxon>Streptomyces</taxon>
    </lineage>
</organism>
<sequence>MSTPRESETEAFAQRLREIRDASGRSYGALARRVGVSASTLHRYCSGSTVPVEFAPIERLARLCGCAGDDLIALHRLWVRADADRRRRMESGGRADAGAPHGTSGPTATSDTPDTPEASDTSVTSQTSATPAPATPAPATLVSAVPVPDAPVPAVPGEDVSVGIPVPGRPPLADRESAERPPRAAVPAAALAAVPAGIGSRRFRRPAVYAAALVASVLALVLLMAFDRSPLSAADRQRTTAQQPGDQDSGTSQPPGDGSAPQELTTPEAAGTESAEGEHGAGEGKTPDPRTKATRAPGGPHAQGSGTPFTWTTDQHVWQNGCGHTYLVKRGPSAVPPPPAEADAEQWARSVGAVHAGDAGVRITVQGRNDTAVVLQGIQIRVVARRAPLKADAYSMSPGCGGSITPRLFDVNLDASRPVARSVAGNDAGDPIPALSFPYKVSAKDPEILLVTGRTVTCDCDWFLELAWSSGDRSGTVRIDDHGRPFRTSGYQGRPVHEYDSGSRRWISAGSETDTETDTETGADTEGDGGTEAGAERGAGAESGAGTQAGAGTRAGAHPSKAPVTTGAIR</sequence>
<gene>
    <name evidence="1" type="ORF">WKI67_33755</name>
</gene>
<protein>
    <submittedName>
        <fullName evidence="1">Helix-turn-helix transcriptional regulator</fullName>
    </submittedName>
</protein>
<name>A0ACC6Q413_9ACTN</name>